<dbReference type="Proteomes" id="UP001189624">
    <property type="component" value="Chromosome 10"/>
</dbReference>
<dbReference type="GO" id="GO:0005643">
    <property type="term" value="C:nuclear pore"/>
    <property type="evidence" value="ECO:0007669"/>
    <property type="project" value="InterPro"/>
</dbReference>
<dbReference type="PROSITE" id="PS51840">
    <property type="entry name" value="C2_NT"/>
    <property type="match status" value="1"/>
</dbReference>
<sequence length="1383" mass="157355">MVLGIRSKSRKRVSIQVHYTIHVQEIKPWPPSQSLRSVQSVLLQWENGDQNSGSLASTAGIGKIEFNNSFRISVLMWRDASKKSKHRENFQKNNLEFSLYDKTVKSQLLGSATLNFADFGIIKEAIALSILLNCKKSSKNSSPPLLYISIQPFDTECSSSSPSSSLSKGLSLDKEGSESVSQSLKDDDDVEIASFTDDDSDDVPSNTFQTIRSASKTTGGLSPLIEKYAYMHWSGSIKISEGGAEGSHGEFVVPSESTTSSLVGNTQSQTPTQFNGIESPALTMVLGSNKVTAAVGSPSLPKISEETVKHADAILKTRENIQQSSASCISSSMQPNFKRPFQSQVTQENSMIQADGTRDQRLNKDALEKDSSVSYSGVIGDKEKMEEERKGQKQFIERNEHNELNNFSSDACTKKGSLNSPTLLNKIPHERPRSILMNDKTEDVDKEKMKEGSKGQKQFPERNELLENKLNNFSDDDSTKKGNSNSTTLLNKKSHEHPRSILMNDKTKDVDKEKMQEEKKGQKQFAEKNKLLENELNNFSDDESTKKGNLDSTTLLLNKKPYEHQKGILMKDKTEVVDKEEMEEGRKGMKQFTEKNELLENEFNNFSNDESAKKGNLDSTVLLNNKLHKHPISILMRDRTEDVDTQKMEEGRKEIKQFIERNELLENELNNFTNDESIKKGNLDSTTLLLNKKPHEHPKSILMSDKIEDVDQEKIEEERKGENQFTENNELLENELSNFSNDDCTKKGNLNSTTLLQNKKPHERPRSILMRDKTEDVDKEKREGKKQFIEKHELLENELNNFSDDESTKKGNLDSTVLFLNKKPYEHSRSILMIDKIEDMDKDKMEEGRKGRSQFIKRNELNDLNNFSDDDSAKKRSLNNPILLIKKPSDHPRSILMNDKTEDMDKEKMEEGWKGQNQFTKRNEPNELNNFSDDDSTKRWSLNSPTLPLNKKPHEHPRSILMNDKTDDMEKEKMEEEREGQKQFTERNELLENEFSNFSDDDSTKKGNLDDTILLLNKKPQEHPSSILMSDKTEDVDKEKMEEEREGQKQFTERNELLENEFSNFSADDSTKKVNLDDAILLLNKKPQEHPSSILMSDKTEDLDKEKMEEGRKGQNQFTERNELLENELSNFSHDDSTKKGNLNSTTLLLNKKPHERPRSILKKDKVEDVDKEKREEGRKGKKQFTERHELLENELNNFSEDSTKKGNLDSTALLLNKKPHEHPKSILMNDKTKDVANVKFPLQSAENYGQISNQTHNQPEEINTTNDVHVGSSCHEVINASGSFLNNDTELKAEVEMLQEELREAAALEVSMYSVIAEHGSSSNKVHAPARRLSRFYFHACRVGSPATIASAAQSAVSGFVLVSKACGNDVPRYTKLDFIIF</sequence>
<feature type="compositionally biased region" description="Basic and acidic residues" evidence="2">
    <location>
        <begin position="1157"/>
        <end position="1188"/>
    </location>
</feature>
<proteinExistence type="predicted"/>
<name>A0AA87B6P2_9FABA</name>
<dbReference type="InterPro" id="IPR019448">
    <property type="entry name" value="NT-C2"/>
</dbReference>
<feature type="compositionally biased region" description="Basic and acidic residues" evidence="2">
    <location>
        <begin position="505"/>
        <end position="529"/>
    </location>
</feature>
<dbReference type="EMBL" id="OY731407">
    <property type="protein sequence ID" value="CAJ1976442.1"/>
    <property type="molecule type" value="Genomic_DNA"/>
</dbReference>
<feature type="region of interest" description="Disordered" evidence="2">
    <location>
        <begin position="244"/>
        <end position="274"/>
    </location>
</feature>
<feature type="coiled-coil region" evidence="1">
    <location>
        <begin position="648"/>
        <end position="675"/>
    </location>
</feature>
<keyword evidence="1" id="KW-0175">Coiled coil</keyword>
<protein>
    <recommendedName>
        <fullName evidence="3">C2 NT-type domain-containing protein</fullName>
    </recommendedName>
</protein>
<feature type="compositionally biased region" description="Polar residues" evidence="2">
    <location>
        <begin position="481"/>
        <end position="491"/>
    </location>
</feature>
<feature type="compositionally biased region" description="Polar residues" evidence="2">
    <location>
        <begin position="404"/>
        <end position="423"/>
    </location>
</feature>
<feature type="region of interest" description="Disordered" evidence="2">
    <location>
        <begin position="885"/>
        <end position="1054"/>
    </location>
</feature>
<feature type="compositionally biased region" description="Polar residues" evidence="2">
    <location>
        <begin position="915"/>
        <end position="931"/>
    </location>
</feature>
<feature type="compositionally biased region" description="Basic and acidic residues" evidence="2">
    <location>
        <begin position="1098"/>
        <end position="1113"/>
    </location>
</feature>
<evidence type="ECO:0000313" key="5">
    <source>
        <dbReference type="Proteomes" id="UP001189624"/>
    </source>
</evidence>
<organism evidence="4 5">
    <name type="scientific">Sphenostylis stenocarpa</name>
    <dbReference type="NCBI Taxonomy" id="92480"/>
    <lineage>
        <taxon>Eukaryota</taxon>
        <taxon>Viridiplantae</taxon>
        <taxon>Streptophyta</taxon>
        <taxon>Embryophyta</taxon>
        <taxon>Tracheophyta</taxon>
        <taxon>Spermatophyta</taxon>
        <taxon>Magnoliopsida</taxon>
        <taxon>eudicotyledons</taxon>
        <taxon>Gunneridae</taxon>
        <taxon>Pentapetalae</taxon>
        <taxon>rosids</taxon>
        <taxon>fabids</taxon>
        <taxon>Fabales</taxon>
        <taxon>Fabaceae</taxon>
        <taxon>Papilionoideae</taxon>
        <taxon>50 kb inversion clade</taxon>
        <taxon>NPAAA clade</taxon>
        <taxon>indigoferoid/millettioid clade</taxon>
        <taxon>Phaseoleae</taxon>
        <taxon>Sphenostylis</taxon>
    </lineage>
</organism>
<accession>A0AA87B6P2</accession>
<feature type="region of interest" description="Disordered" evidence="2">
    <location>
        <begin position="345"/>
        <end position="369"/>
    </location>
</feature>
<feature type="compositionally biased region" description="Basic and acidic residues" evidence="2">
    <location>
        <begin position="381"/>
        <end position="403"/>
    </location>
</feature>
<feature type="region of interest" description="Disordered" evidence="2">
    <location>
        <begin position="1091"/>
        <end position="1188"/>
    </location>
</feature>
<feature type="compositionally biased region" description="Polar residues" evidence="2">
    <location>
        <begin position="748"/>
        <end position="757"/>
    </location>
</feature>
<feature type="compositionally biased region" description="Basic and acidic residues" evidence="2">
    <location>
        <begin position="427"/>
        <end position="467"/>
    </location>
</feature>
<feature type="region of interest" description="Disordered" evidence="2">
    <location>
        <begin position="381"/>
        <end position="529"/>
    </location>
</feature>
<evidence type="ECO:0000256" key="1">
    <source>
        <dbReference type="SAM" id="Coils"/>
    </source>
</evidence>
<dbReference type="InterPro" id="IPR021827">
    <property type="entry name" value="Nup186/Nup192/Nup205"/>
</dbReference>
<feature type="compositionally biased region" description="Low complexity" evidence="2">
    <location>
        <begin position="1140"/>
        <end position="1151"/>
    </location>
</feature>
<reference evidence="4" key="1">
    <citation type="submission" date="2023-10" db="EMBL/GenBank/DDBJ databases">
        <authorList>
            <person name="Domelevo Entfellner J.-B."/>
        </authorList>
    </citation>
    <scope>NUCLEOTIDE SEQUENCE</scope>
</reference>
<evidence type="ECO:0000256" key="2">
    <source>
        <dbReference type="SAM" id="MobiDB-lite"/>
    </source>
</evidence>
<dbReference type="PANTHER" id="PTHR31344">
    <property type="entry name" value="NUCLEAR PORE COMPLEX PROTEIN NUP205"/>
    <property type="match status" value="1"/>
</dbReference>
<feature type="compositionally biased region" description="Basic and acidic residues" evidence="2">
    <location>
        <begin position="1031"/>
        <end position="1054"/>
    </location>
</feature>
<feature type="coiled-coil region" evidence="1">
    <location>
        <begin position="582"/>
        <end position="609"/>
    </location>
</feature>
<feature type="compositionally biased region" description="Basic and acidic residues" evidence="2">
    <location>
        <begin position="964"/>
        <end position="990"/>
    </location>
</feature>
<evidence type="ECO:0000313" key="4">
    <source>
        <dbReference type="EMBL" id="CAJ1976442.1"/>
    </source>
</evidence>
<keyword evidence="5" id="KW-1185">Reference proteome</keyword>
<feature type="compositionally biased region" description="Basic and acidic residues" evidence="2">
    <location>
        <begin position="356"/>
        <end position="369"/>
    </location>
</feature>
<evidence type="ECO:0000259" key="3">
    <source>
        <dbReference type="PROSITE" id="PS51840"/>
    </source>
</evidence>
<feature type="region of interest" description="Disordered" evidence="2">
    <location>
        <begin position="739"/>
        <end position="764"/>
    </location>
</feature>
<feature type="compositionally biased region" description="Basic and acidic residues" evidence="2">
    <location>
        <begin position="887"/>
        <end position="913"/>
    </location>
</feature>
<dbReference type="Gramene" id="rna-AYBTSS11_LOCUS28580">
    <property type="protein sequence ID" value="CAJ1976442.1"/>
    <property type="gene ID" value="gene-AYBTSS11_LOCUS28580"/>
</dbReference>
<dbReference type="PANTHER" id="PTHR31344:SF13">
    <property type="entry name" value="EEIG1_EHBP1 PROTEIN AMINO-TERMINAL DOMAIN PROTEIN"/>
    <property type="match status" value="1"/>
</dbReference>
<feature type="compositionally biased region" description="Polar residues" evidence="2">
    <location>
        <begin position="255"/>
        <end position="274"/>
    </location>
</feature>
<gene>
    <name evidence="4" type="ORF">AYBTSS11_LOCUS28580</name>
</gene>
<feature type="domain" description="C2 NT-type" evidence="3">
    <location>
        <begin position="7"/>
        <end position="154"/>
    </location>
</feature>